<name>A0A8S1X6J3_PAROT</name>
<feature type="transmembrane region" description="Helical" evidence="1">
    <location>
        <begin position="2377"/>
        <end position="2395"/>
    </location>
</feature>
<feature type="transmembrane region" description="Helical" evidence="1">
    <location>
        <begin position="2484"/>
        <end position="2509"/>
    </location>
</feature>
<protein>
    <recommendedName>
        <fullName evidence="4">Transmembrane protein</fullName>
    </recommendedName>
</protein>
<dbReference type="CDD" id="cd00064">
    <property type="entry name" value="FU"/>
    <property type="match status" value="1"/>
</dbReference>
<keyword evidence="3" id="KW-1185">Reference proteome</keyword>
<proteinExistence type="predicted"/>
<evidence type="ECO:0000256" key="1">
    <source>
        <dbReference type="SAM" id="Phobius"/>
    </source>
</evidence>
<gene>
    <name evidence="2" type="ORF">POCTA_138.1.T1130007</name>
</gene>
<dbReference type="PANTHER" id="PTHR11319:SF35">
    <property type="entry name" value="OUTER MEMBRANE PROTEIN PMPC-RELATED"/>
    <property type="match status" value="1"/>
</dbReference>
<feature type="transmembrane region" description="Helical" evidence="1">
    <location>
        <begin position="2436"/>
        <end position="2457"/>
    </location>
</feature>
<dbReference type="InterPro" id="IPR006212">
    <property type="entry name" value="Furin_repeat"/>
</dbReference>
<evidence type="ECO:0008006" key="4">
    <source>
        <dbReference type="Google" id="ProtNLM"/>
    </source>
</evidence>
<comment type="caution">
    <text evidence="2">The sequence shown here is derived from an EMBL/GenBank/DDBJ whole genome shotgun (WGS) entry which is preliminary data.</text>
</comment>
<keyword evidence="1" id="KW-0472">Membrane</keyword>
<dbReference type="Proteomes" id="UP000683925">
    <property type="component" value="Unassembled WGS sequence"/>
</dbReference>
<reference evidence="2" key="1">
    <citation type="submission" date="2021-01" db="EMBL/GenBank/DDBJ databases">
        <authorList>
            <consortium name="Genoscope - CEA"/>
            <person name="William W."/>
        </authorList>
    </citation>
    <scope>NUCLEOTIDE SEQUENCE</scope>
</reference>
<evidence type="ECO:0000313" key="3">
    <source>
        <dbReference type="Proteomes" id="UP000683925"/>
    </source>
</evidence>
<organism evidence="2 3">
    <name type="scientific">Paramecium octaurelia</name>
    <dbReference type="NCBI Taxonomy" id="43137"/>
    <lineage>
        <taxon>Eukaryota</taxon>
        <taxon>Sar</taxon>
        <taxon>Alveolata</taxon>
        <taxon>Ciliophora</taxon>
        <taxon>Intramacronucleata</taxon>
        <taxon>Oligohymenophorea</taxon>
        <taxon>Peniculida</taxon>
        <taxon>Parameciidae</taxon>
        <taxon>Paramecium</taxon>
    </lineage>
</organism>
<feature type="transmembrane region" description="Helical" evidence="1">
    <location>
        <begin position="2650"/>
        <end position="2668"/>
    </location>
</feature>
<evidence type="ECO:0000313" key="2">
    <source>
        <dbReference type="EMBL" id="CAD8196861.1"/>
    </source>
</evidence>
<dbReference type="PANTHER" id="PTHR11319">
    <property type="entry name" value="G PROTEIN-COUPLED RECEPTOR-RELATED"/>
    <property type="match status" value="1"/>
</dbReference>
<feature type="transmembrane region" description="Helical" evidence="1">
    <location>
        <begin position="2712"/>
        <end position="2733"/>
    </location>
</feature>
<keyword evidence="1" id="KW-0812">Transmembrane</keyword>
<keyword evidence="1" id="KW-1133">Transmembrane helix</keyword>
<dbReference type="EMBL" id="CAJJDP010000113">
    <property type="protein sequence ID" value="CAD8196861.1"/>
    <property type="molecule type" value="Genomic_DNA"/>
</dbReference>
<dbReference type="OMA" id="PYIIQNF"/>
<sequence length="2828" mass="329203">MKTLDLIFYQYSVIVQCLYIWTLNDKQQFYAVSFTGTIQSFEQEEIMIYGIWSRFTPLSTISQTGSIGIFDSHCFHLNSALESENKRINFVYYDCINKEQMIVSKFIQFISNEGKQYKFEIILDSMKYEYYWYFFAVHLQPRQNSFTYYLLQGENIVDIQTLHIQFPYLDERLTIVFGGSLIIDDYQILQVEDTSKLSYFPGKITLLEHSKGYFGKLDIDVISYIETTYDGTCQCYENQIKNLVDVDIDWLDYKIFASTNENCDYFAFQTWIKVQQIISDSPEFLYQLFKLSGNFENQKLRDDNLSALQIFYQFSKETYQIKFTTYSYTIPYYNLDFTKNPFLIEYFYDLPNIYLWQFVTVVLKNNIIEIKVTLFEGKNQNIFFRSTKVNQFHVVQYKLQFGNIFQSTNNYLKVYLRESKFFNCVQDDQMNQKINCHYSCKDCDGPTNQDCLSCPETSRRTYNPKYKVCICPYDTIDDGDCKDYQSLNLIIQQDAEQKCKQGYFDYKSYCYKCPSIIRDNLITCLECITDPKNWIDNPYCQTNLFLDDIGSPVEFIKDLSQTYYIFDGDNLKACSHNQNYNVQTIDEVFVDYQLETNQILSICSNSKDPYKCLPCNFIGCVICGVISTTQICLQCDIVYVLRDGLCVELIVGQIEQEKCVAPYYITSEKQCSLCQIENCQYCFEYKSNDLTQCTLYKDFYYFQIDEFHKVGCALCEDGFIFDFLQGKCHYQKPQTINCLRAFIDLQGREICTLSAVDDFSIAPEIVNCQKYISNCKQCYQTLLSVIKCIVCEDGYSSSIITGHCQKCNSVSAKFCIEGDFLKLDAWMQLLQSFLMQFLPNRYVYSQSISILNNQDLPIKCIEGYELNKILCKKYCDSNCSVCKKMENPNEGFQCAKCFLNYYMEPVRVRDQGKCIACAQLCQVCQPRTAEEIQRVNPFFIDELDYSTYTMKCIKSIPHPNIFIDPNIQIAKYCYNQQCNSLFQYKIEIDQVQSFFVNNENYFNSHLNFKYLNEMAYEKLSLIFPFQVICNQCFYSQQAIFDNILKQKIFSIQFVELVFQGNHQSLKFFQMISIIGYDSFKIKEAISIVENLFELILNNYEMPQDFLVADTEFIAQENKSIKFEITSSNYQNIHLSNLKFVNLNILDSSMFEIMPFGNQSEFIINKFIFENCTFTNTTIFRFKNNIKVTILDLIVIDCKFLNSQFAIFQFDLTLQSNVYIQFLLIKNSHFQQSYIIKNATSLSLNNISLLYNTFLFTQIIEFRDSLLIRNILIQGNTLIQSQILIKIATTHVENSVIIDQSVFEENYNTNSSILLTDFSVQNGLNIYLMNLNLNENKQVLQESLSTYLFDINCLNLSIYNFSTRNSDYFNYFNLIAIPYIKVYNASFQNPELKTKVPLYLNCIQAMNLNSQLFYVQGFNYLELVSITIMNYQSIDQSFISIFSNIIKTMKENEIINISDLKFIGNTLLKINLRNIFSLMSIYSEKSQLIKINNIQFEENVYHQYIDDSSQNTASLLFINAQQSSAIVSNLSCQLNVLTNSTSSFILIKSKVINLSEFTIKNHNILNTKFLLSLFDFEFKNDQNQNQINQILQRILKIKNKEGVLSFTAEYCSITTGTIQNILSLNSQLFNIHTQGIGVFKLFNLNIISIESLDLQNSESGGCITISSQNSLLQLELVNLYLIGVQNAFASPIIFIQPSQNKNSIIIRNITASNCFSLMNLLLKTEFPSMNQKNNKVLIENIKITQNKIDLFQYLQKFTSLSSIDTQRVLNDNGVIIVHGCILTVRKFLFEGVLYSSILKVGDAFRVNIEKIHLNQISMILQGNLINIVQSSNNECVVKMQDLVFSNITLIESLEFKNLSSSQNIIEIFDSQCSSINDIRISNIQSADIGFQQFFDKLISESVQQGSVIYFQSQSNPIKIILSSISATYVRAQPIFNAILYFNLSGISSIDIIDFHCLWNNLNRYGCIFAQSTDQQHSNIKLKNSICYSNNGGFGTGIYTKNTRVVMHNSRIMKNYAEVQGGGLNLQSQKNDFLIKNTFIQENQANEAGGIYLNGDSNLNNQNFINSILWFNKAKLSPQNLQEVPTHLQLSINDLEMPSISKAYEKILINFLNIDPYYIIEQGKIIKVKVLVLPSNQVIKKYLIFNPNNQKFQKYIYEFSILFKNSLNEQLISFTNSTCVIKEQILSEDKLELSKTPQMTSFKTTYGNFDLSELQFSFDPYMENNKQQQILIICQANNTFTELYYNIKIATLKCQLGEFYMSNSCQPCQSNQGYYSVTYNTTKCSIFDKNKFENITSNQINLKVGYWRPNQFSDNIESCFKYPTICRGGWFVGDQLCLSGYLGGLCEECDKYNIRGHGYYFINQYSLLCHECDSPSNRILLFIVASIWQLTSTLLTLSSIEKSNKQFILCKLRQKFSNIIFKLNLDHGSIIIKLFLNYLWIFSAIFSFNISFTFSFNFIDQTSNPSYFMANNLDCFLSKMNDIQLIYLRIITMFILMLCILLFIYIGFVIIELLYKKQFDASILSITALYLYVSNYASLIKQFFSLLAKRQISDINYIQGDVSLIFGTPNHIKWILSFIIPGLGLIGWLLPFTLLVLLYVRRHQIESIKFRKHFCYLFNEYNKENFFWEWVKLAQKTFVIVILTYFETNIYLKASLLGLCLLLYQLYALEQQPYIIQNFNKLDVKTGQICSISIFLAVIKYICEQHDNYTTSFIIQMILVILCIRLSYPFFKSLITLYHKKYKKQILLQLLNLTKILSCTSCIDRYLRNKLVLWNQKEQRIKSIFYKLRHHLIYISKLQLEQQRSLTSFIPPESLPRYKQLKGCISSSQL</sequence>
<dbReference type="OrthoDB" id="77931at2759"/>
<accession>A0A8S1X6J3</accession>
<feature type="transmembrane region" description="Helical" evidence="1">
    <location>
        <begin position="2521"/>
        <end position="2542"/>
    </location>
</feature>
<feature type="transmembrane region" description="Helical" evidence="1">
    <location>
        <begin position="2572"/>
        <end position="2598"/>
    </location>
</feature>